<evidence type="ECO:0000313" key="3">
    <source>
        <dbReference type="Proteomes" id="UP000605784"/>
    </source>
</evidence>
<keyword evidence="3" id="KW-1185">Reference proteome</keyword>
<accession>A0A830GRW9</accession>
<comment type="caution">
    <text evidence="2">The sequence shown here is derived from an EMBL/GenBank/DDBJ whole genome shotgun (WGS) entry which is preliminary data.</text>
</comment>
<feature type="compositionally biased region" description="Basic and acidic residues" evidence="1">
    <location>
        <begin position="273"/>
        <end position="287"/>
    </location>
</feature>
<feature type="compositionally biased region" description="Polar residues" evidence="1">
    <location>
        <begin position="1169"/>
        <end position="1192"/>
    </location>
</feature>
<feature type="region of interest" description="Disordered" evidence="1">
    <location>
        <begin position="270"/>
        <end position="301"/>
    </location>
</feature>
<name>A0A830GRW9_9EURY</name>
<feature type="region of interest" description="Disordered" evidence="1">
    <location>
        <begin position="1"/>
        <end position="72"/>
    </location>
</feature>
<reference evidence="2" key="1">
    <citation type="journal article" date="2014" name="Int. J. Syst. Evol. Microbiol.">
        <title>Complete genome sequence of Corynebacterium casei LMG S-19264T (=DSM 44701T), isolated from a smear-ripened cheese.</title>
        <authorList>
            <consortium name="US DOE Joint Genome Institute (JGI-PGF)"/>
            <person name="Walter F."/>
            <person name="Albersmeier A."/>
            <person name="Kalinowski J."/>
            <person name="Ruckert C."/>
        </authorList>
    </citation>
    <scope>NUCLEOTIDE SEQUENCE</scope>
    <source>
        <strain evidence="2">JCM 17820</strain>
    </source>
</reference>
<organism evidence="2 3">
    <name type="scientific">Haloarcula pellucida</name>
    <dbReference type="NCBI Taxonomy" id="1427151"/>
    <lineage>
        <taxon>Archaea</taxon>
        <taxon>Methanobacteriati</taxon>
        <taxon>Methanobacteriota</taxon>
        <taxon>Stenosarchaea group</taxon>
        <taxon>Halobacteria</taxon>
        <taxon>Halobacteriales</taxon>
        <taxon>Haloarculaceae</taxon>
        <taxon>Haloarcula</taxon>
    </lineage>
</organism>
<dbReference type="EMBL" id="BMOU01000006">
    <property type="protein sequence ID" value="GGO01715.1"/>
    <property type="molecule type" value="Genomic_DNA"/>
</dbReference>
<dbReference type="AlphaFoldDB" id="A0A830GRW9"/>
<dbReference type="Proteomes" id="UP000605784">
    <property type="component" value="Unassembled WGS sequence"/>
</dbReference>
<feature type="region of interest" description="Disordered" evidence="1">
    <location>
        <begin position="1168"/>
        <end position="1192"/>
    </location>
</feature>
<evidence type="ECO:0000313" key="2">
    <source>
        <dbReference type="EMBL" id="GGO01715.1"/>
    </source>
</evidence>
<evidence type="ECO:0000256" key="1">
    <source>
        <dbReference type="SAM" id="MobiDB-lite"/>
    </source>
</evidence>
<feature type="compositionally biased region" description="Basic and acidic residues" evidence="1">
    <location>
        <begin position="1"/>
        <end position="18"/>
    </location>
</feature>
<dbReference type="RefSeq" id="WP_229783183.1">
    <property type="nucleotide sequence ID" value="NZ_BMOU01000006.1"/>
</dbReference>
<proteinExistence type="predicted"/>
<protein>
    <submittedName>
        <fullName evidence="2">Uncharacterized protein</fullName>
    </submittedName>
</protein>
<gene>
    <name evidence="2" type="ORF">GCM10009030_35700</name>
</gene>
<feature type="region of interest" description="Disordered" evidence="1">
    <location>
        <begin position="781"/>
        <end position="802"/>
    </location>
</feature>
<reference evidence="2" key="2">
    <citation type="submission" date="2020-09" db="EMBL/GenBank/DDBJ databases">
        <authorList>
            <person name="Sun Q."/>
            <person name="Ohkuma M."/>
        </authorList>
    </citation>
    <scope>NUCLEOTIDE SEQUENCE</scope>
    <source>
        <strain evidence="2">JCM 17820</strain>
    </source>
</reference>
<sequence length="1192" mass="130567">MTDLSLQERVERYREGHPDAGVPAIAGALGESPAAVADALNDPTPDDSCDETRPSSQPQRDPKWGRWAGADWTDPDIDVYPPGLLDREQWMGHQEKKPFAPWADRDHSEADADEDARYKWGLAENYLDGEGIAMAEVDPRLDGRAFLQQPDDPFAYVDGDDVRDPETGDVHPAFVAILEHLGLTYADVSQSGTGAHAIYRGDLPGGVKQASWQLDEDPWGSNDDLPSIEIYPGKRVCVMTGDHVQGTPTDVREWDDDVLDVLLEANDEVASSQRDRVEDVDAAREEFDSSDYEPEATSADETTTDIRDIFAALDHLDAQRVAERTIVHRWNDSASTSDGYRAFAPTWGPSSNGTANIVNDRIWQDTGDRGGYGGPVVMALIDAGELRPEQAAGGVTGADWWTGVEHLRDLGFSIPELEDVDDEDQTDSADHPLLEDAFDQDAGVDGEPTSTLPLGQLEALPQQDRKRVAKKRGLDWPSTGEARDELLATIKQAMRHEDETVVDAPTSLGKSYTVATTRWDAFDDVTGGQPVVHLSATRDARDEAAAAAADAGGEHFVLQSRHEACPVAAGDHDPREAREADADRQVITIDGEPASQWLDRQCEGKGLPFSAAHQYLAEHNDQSTTLPCCRGSKTTYDEEEGDFDEGDSPQCPAIEQWETLREGEWPLVIATHNFAHVPGLRQSANIVVDEEPDFTQDLSKERIERAITAYLQAADAPVSTWESFISLVEHDGWGGDAGKERDQLQGCLDYEPDREWYISNPDAHTLAPALARAIFHAEDRGNGRRVGKTPHQPPRLDANAGDDDGWNRVWVTVAMDEDNDVRTVRTAPDLSQARSVIGLDAHPAQPVWAVNTVPHIDTTSVLDPEERRLWRRYERGLRVVQVGDATRPLASGEYFQRDQAETLVEHLRAEYGDAFRTAITTSSVESQLQDILDDAGVDDVDDRTMHYGEEKSRNDFADEGVGLVEGCIDPGDEFVLDLLAELDLDAAPETVDVDGEQERAHGRGFEGADADTAREILASVRENHTAQAAGRYARNPDDPESHATVFVRTDAMPADFADVQVSGIEWTFTDVQRDIVETLRSSTTSMTAREVAADVGVTKEHVRQTLDRLEGMDSVQAFEGGGAHGATLYADDGLPNAGVVDLGNTANDAVLDTYTWSLAIRDPAPSVDALTTGSSTDDQPATSVWDWRNTSD</sequence>